<dbReference type="SUPFAM" id="SSF46689">
    <property type="entry name" value="Homeodomain-like"/>
    <property type="match status" value="1"/>
</dbReference>
<dbReference type="PANTHER" id="PTHR47506">
    <property type="entry name" value="TRANSCRIPTIONAL REGULATORY PROTEIN"/>
    <property type="match status" value="1"/>
</dbReference>
<keyword evidence="4" id="KW-0804">Transcription</keyword>
<dbReference type="GO" id="GO:0003677">
    <property type="term" value="F:DNA binding"/>
    <property type="evidence" value="ECO:0007669"/>
    <property type="project" value="UniProtKB-UniRule"/>
</dbReference>
<evidence type="ECO:0000256" key="2">
    <source>
        <dbReference type="ARBA" id="ARBA00023015"/>
    </source>
</evidence>
<sequence length="214" mass="23455">MEIENKSEKPRKKTGRPLSFDREVALERAMLVFWRYGYEAASLQELTSAMGITPPSLYAAFGDKEKLFLEAVERYSTKSCDALQCLFNQAPTARDAIERLLQSSAVDNTCPSHPPGCLVVTAATNCSASSEHVQSAMTERRDNVETLITTRIERGIAEGELHPDTDAGALASFYTTVIQGMSTQARDSGGNRDKLLAIAATAMRAWPIYKQIAS</sequence>
<evidence type="ECO:0000256" key="3">
    <source>
        <dbReference type="ARBA" id="ARBA00023125"/>
    </source>
</evidence>
<comment type="caution">
    <text evidence="7">The sequence shown here is derived from an EMBL/GenBank/DDBJ whole genome shotgun (WGS) entry which is preliminary data.</text>
</comment>
<evidence type="ECO:0000256" key="1">
    <source>
        <dbReference type="ARBA" id="ARBA00022491"/>
    </source>
</evidence>
<dbReference type="PANTHER" id="PTHR47506:SF1">
    <property type="entry name" value="HTH-TYPE TRANSCRIPTIONAL REGULATOR YJDC"/>
    <property type="match status" value="1"/>
</dbReference>
<dbReference type="InterPro" id="IPR023772">
    <property type="entry name" value="DNA-bd_HTH_TetR-type_CS"/>
</dbReference>
<evidence type="ECO:0000313" key="8">
    <source>
        <dbReference type="Proteomes" id="UP000294737"/>
    </source>
</evidence>
<feature type="domain" description="HTH tetR-type" evidence="6">
    <location>
        <begin position="19"/>
        <end position="79"/>
    </location>
</feature>
<protein>
    <submittedName>
        <fullName evidence="7">TetR family transcriptional regulator</fullName>
    </submittedName>
</protein>
<dbReference type="EMBL" id="SNWF01000007">
    <property type="protein sequence ID" value="TDN88267.1"/>
    <property type="molecule type" value="Genomic_DNA"/>
</dbReference>
<keyword evidence="1" id="KW-0678">Repressor</keyword>
<keyword evidence="8" id="KW-1185">Reference proteome</keyword>
<dbReference type="InterPro" id="IPR011075">
    <property type="entry name" value="TetR_C"/>
</dbReference>
<keyword evidence="2" id="KW-0805">Transcription regulation</keyword>
<dbReference type="Proteomes" id="UP000294737">
    <property type="component" value="Unassembled WGS sequence"/>
</dbReference>
<evidence type="ECO:0000313" key="7">
    <source>
        <dbReference type="EMBL" id="TDN88267.1"/>
    </source>
</evidence>
<keyword evidence="3 5" id="KW-0238">DNA-binding</keyword>
<dbReference type="Gene3D" id="1.10.10.60">
    <property type="entry name" value="Homeodomain-like"/>
    <property type="match status" value="1"/>
</dbReference>
<dbReference type="Pfam" id="PF16925">
    <property type="entry name" value="TetR_C_13"/>
    <property type="match status" value="1"/>
</dbReference>
<dbReference type="PROSITE" id="PS50977">
    <property type="entry name" value="HTH_TETR_2"/>
    <property type="match status" value="1"/>
</dbReference>
<organism evidence="7 8">
    <name type="scientific">Herminiimonas fonticola</name>
    <dbReference type="NCBI Taxonomy" id="303380"/>
    <lineage>
        <taxon>Bacteria</taxon>
        <taxon>Pseudomonadati</taxon>
        <taxon>Pseudomonadota</taxon>
        <taxon>Betaproteobacteria</taxon>
        <taxon>Burkholderiales</taxon>
        <taxon>Oxalobacteraceae</taxon>
        <taxon>Herminiimonas</taxon>
    </lineage>
</organism>
<dbReference type="AlphaFoldDB" id="A0A4R6G1Y4"/>
<dbReference type="Gene3D" id="1.10.357.10">
    <property type="entry name" value="Tetracycline Repressor, domain 2"/>
    <property type="match status" value="1"/>
</dbReference>
<dbReference type="InterPro" id="IPR036271">
    <property type="entry name" value="Tet_transcr_reg_TetR-rel_C_sf"/>
</dbReference>
<name>A0A4R6G1Y4_9BURK</name>
<dbReference type="InterPro" id="IPR001647">
    <property type="entry name" value="HTH_TetR"/>
</dbReference>
<reference evidence="7 8" key="1">
    <citation type="submission" date="2019-03" db="EMBL/GenBank/DDBJ databases">
        <title>Genomic Encyclopedia of Type Strains, Phase IV (KMG-IV): sequencing the most valuable type-strain genomes for metagenomic binning, comparative biology and taxonomic classification.</title>
        <authorList>
            <person name="Goeker M."/>
        </authorList>
    </citation>
    <scope>NUCLEOTIDE SEQUENCE [LARGE SCALE GENOMIC DNA]</scope>
    <source>
        <strain evidence="7 8">DSM 18555</strain>
    </source>
</reference>
<dbReference type="PROSITE" id="PS01081">
    <property type="entry name" value="HTH_TETR_1"/>
    <property type="match status" value="1"/>
</dbReference>
<gene>
    <name evidence="7" type="ORF">EV677_2754</name>
</gene>
<dbReference type="InterPro" id="IPR009057">
    <property type="entry name" value="Homeodomain-like_sf"/>
</dbReference>
<evidence type="ECO:0000256" key="5">
    <source>
        <dbReference type="PROSITE-ProRule" id="PRU00335"/>
    </source>
</evidence>
<dbReference type="RefSeq" id="WP_112992571.1">
    <property type="nucleotide sequence ID" value="NZ_PTLZ01000003.1"/>
</dbReference>
<feature type="DNA-binding region" description="H-T-H motif" evidence="5">
    <location>
        <begin position="42"/>
        <end position="61"/>
    </location>
</feature>
<evidence type="ECO:0000256" key="4">
    <source>
        <dbReference type="ARBA" id="ARBA00023163"/>
    </source>
</evidence>
<evidence type="ECO:0000259" key="6">
    <source>
        <dbReference type="PROSITE" id="PS50977"/>
    </source>
</evidence>
<dbReference type="OrthoDB" id="270177at2"/>
<proteinExistence type="predicted"/>
<dbReference type="SUPFAM" id="SSF48498">
    <property type="entry name" value="Tetracyclin repressor-like, C-terminal domain"/>
    <property type="match status" value="1"/>
</dbReference>
<dbReference type="Pfam" id="PF00440">
    <property type="entry name" value="TetR_N"/>
    <property type="match status" value="1"/>
</dbReference>
<accession>A0A4R6G1Y4</accession>